<gene>
    <name evidence="2" type="ORF">J5N97_004043</name>
</gene>
<evidence type="ECO:0000313" key="3">
    <source>
        <dbReference type="Proteomes" id="UP001085076"/>
    </source>
</evidence>
<dbReference type="EMBL" id="JAGGNH010000001">
    <property type="protein sequence ID" value="KAJ0985687.1"/>
    <property type="molecule type" value="Genomic_DNA"/>
</dbReference>
<dbReference type="InterPro" id="IPR008480">
    <property type="entry name" value="DUF761_pln"/>
</dbReference>
<feature type="compositionally biased region" description="Polar residues" evidence="1">
    <location>
        <begin position="1"/>
        <end position="16"/>
    </location>
</feature>
<protein>
    <submittedName>
        <fullName evidence="2">Uncharacterized protein</fullName>
    </submittedName>
</protein>
<sequence length="98" mass="11375">MQRSPFSPRPVSNHQNMNKEKDHTSMPPAMSEAAQLDGRPRRKHVGESMPVVERRPVLEPAEDINESADAFIKRFRQHLQLQRLESIENYKQMLARGL</sequence>
<dbReference type="Proteomes" id="UP001085076">
    <property type="component" value="Miscellaneous, Linkage group lg01"/>
</dbReference>
<reference evidence="2" key="2">
    <citation type="journal article" date="2022" name="Hortic Res">
        <title>The genome of Dioscorea zingiberensis sheds light on the biosynthesis, origin and evolution of the medicinally important diosgenin saponins.</title>
        <authorList>
            <person name="Li Y."/>
            <person name="Tan C."/>
            <person name="Li Z."/>
            <person name="Guo J."/>
            <person name="Li S."/>
            <person name="Chen X."/>
            <person name="Wang C."/>
            <person name="Dai X."/>
            <person name="Yang H."/>
            <person name="Song W."/>
            <person name="Hou L."/>
            <person name="Xu J."/>
            <person name="Tong Z."/>
            <person name="Xu A."/>
            <person name="Yuan X."/>
            <person name="Wang W."/>
            <person name="Yang Q."/>
            <person name="Chen L."/>
            <person name="Sun Z."/>
            <person name="Wang K."/>
            <person name="Pan B."/>
            <person name="Chen J."/>
            <person name="Bao Y."/>
            <person name="Liu F."/>
            <person name="Qi X."/>
            <person name="Gang D.R."/>
            <person name="Wen J."/>
            <person name="Li J."/>
        </authorList>
    </citation>
    <scope>NUCLEOTIDE SEQUENCE</scope>
    <source>
        <strain evidence="2">Dzin_1.0</strain>
    </source>
</reference>
<dbReference type="OrthoDB" id="823920at2759"/>
<evidence type="ECO:0000256" key="1">
    <source>
        <dbReference type="SAM" id="MobiDB-lite"/>
    </source>
</evidence>
<organism evidence="2 3">
    <name type="scientific">Dioscorea zingiberensis</name>
    <dbReference type="NCBI Taxonomy" id="325984"/>
    <lineage>
        <taxon>Eukaryota</taxon>
        <taxon>Viridiplantae</taxon>
        <taxon>Streptophyta</taxon>
        <taxon>Embryophyta</taxon>
        <taxon>Tracheophyta</taxon>
        <taxon>Spermatophyta</taxon>
        <taxon>Magnoliopsida</taxon>
        <taxon>Liliopsida</taxon>
        <taxon>Dioscoreales</taxon>
        <taxon>Dioscoreaceae</taxon>
        <taxon>Dioscorea</taxon>
    </lineage>
</organism>
<feature type="region of interest" description="Disordered" evidence="1">
    <location>
        <begin position="1"/>
        <end position="54"/>
    </location>
</feature>
<comment type="caution">
    <text evidence="2">The sequence shown here is derived from an EMBL/GenBank/DDBJ whole genome shotgun (WGS) entry which is preliminary data.</text>
</comment>
<dbReference type="AlphaFoldDB" id="A0A9D5D745"/>
<evidence type="ECO:0000313" key="2">
    <source>
        <dbReference type="EMBL" id="KAJ0985687.1"/>
    </source>
</evidence>
<accession>A0A9D5D745</accession>
<proteinExistence type="predicted"/>
<dbReference type="PANTHER" id="PTHR33098:SF15">
    <property type="entry name" value="DUF761 DOMAIN PROTEIN"/>
    <property type="match status" value="1"/>
</dbReference>
<keyword evidence="3" id="KW-1185">Reference proteome</keyword>
<name>A0A9D5D745_9LILI</name>
<dbReference type="PANTHER" id="PTHR33098">
    <property type="entry name" value="COTTON FIBER (DUF761)"/>
    <property type="match status" value="1"/>
</dbReference>
<reference evidence="2" key="1">
    <citation type="submission" date="2021-03" db="EMBL/GenBank/DDBJ databases">
        <authorList>
            <person name="Li Z."/>
            <person name="Yang C."/>
        </authorList>
    </citation>
    <scope>NUCLEOTIDE SEQUENCE</scope>
    <source>
        <strain evidence="2">Dzin_1.0</strain>
        <tissue evidence="2">Leaf</tissue>
    </source>
</reference>
<dbReference type="Pfam" id="PF05553">
    <property type="entry name" value="DUF761"/>
    <property type="match status" value="1"/>
</dbReference>